<evidence type="ECO:0000256" key="8">
    <source>
        <dbReference type="ARBA" id="ARBA00022741"/>
    </source>
</evidence>
<keyword evidence="12" id="KW-1127">Modulation of host ubiquitin pathway by viral deubiquitinase</keyword>
<feature type="compositionally biased region" description="Pro residues" evidence="19">
    <location>
        <begin position="666"/>
        <end position="676"/>
    </location>
</feature>
<dbReference type="KEGG" id="vg:940244"/>
<dbReference type="PROSITE" id="PS51657">
    <property type="entry name" value="PSRV_HELICASE"/>
    <property type="match status" value="1"/>
</dbReference>
<dbReference type="InterPro" id="IPR043502">
    <property type="entry name" value="DNA/RNA_pol_sf"/>
</dbReference>
<evidence type="ECO:0000256" key="18">
    <source>
        <dbReference type="PROSITE-ProRule" id="PRU01074"/>
    </source>
</evidence>
<dbReference type="InterPro" id="IPR027351">
    <property type="entry name" value="(+)RNA_virus_helicase_core_dom"/>
</dbReference>
<comment type="similarity">
    <text evidence="16">Belongs to the Tymoviridae non-structural replication polyprotein family.</text>
</comment>
<feature type="domain" description="(+)RNA virus helicase C-terminal" evidence="21">
    <location>
        <begin position="1034"/>
        <end position="1322"/>
    </location>
</feature>
<dbReference type="GO" id="GO:0039694">
    <property type="term" value="P:viral RNA genome replication"/>
    <property type="evidence" value="ECO:0007669"/>
    <property type="project" value="InterPro"/>
</dbReference>
<evidence type="ECO:0000313" key="23">
    <source>
        <dbReference type="EMBL" id="CAA76071.1"/>
    </source>
</evidence>
<feature type="domain" description="RdRp catalytic" evidence="20">
    <location>
        <begin position="1661"/>
        <end position="1767"/>
    </location>
</feature>
<dbReference type="InterPro" id="IPR007094">
    <property type="entry name" value="RNA-dir_pol_PSvirus"/>
</dbReference>
<dbReference type="GO" id="GO:0008174">
    <property type="term" value="F:mRNA methyltransferase activity"/>
    <property type="evidence" value="ECO:0007669"/>
    <property type="project" value="UniProtKB-UniRule"/>
</dbReference>
<dbReference type="GO" id="GO:0006508">
    <property type="term" value="P:proteolysis"/>
    <property type="evidence" value="ECO:0007669"/>
    <property type="project" value="UniProtKB-KW"/>
</dbReference>
<evidence type="ECO:0000256" key="17">
    <source>
        <dbReference type="ARBA" id="ARBA00047193"/>
    </source>
</evidence>
<dbReference type="GO" id="GO:0006396">
    <property type="term" value="P:RNA processing"/>
    <property type="evidence" value="ECO:0007669"/>
    <property type="project" value="InterPro"/>
</dbReference>
<keyword evidence="24" id="KW-1185">Reference proteome</keyword>
<feature type="active site" description="For protease activity" evidence="18">
    <location>
        <position position="957"/>
    </location>
</feature>
<feature type="active site" description="For protease activity" evidence="18">
    <location>
        <position position="871"/>
    </location>
</feature>
<evidence type="ECO:0000256" key="5">
    <source>
        <dbReference type="ARBA" id="ARBA00022670"/>
    </source>
</evidence>
<keyword evidence="6" id="KW-0808">Transferase</keyword>
<name>O91260_PHMV</name>
<feature type="region of interest" description="Disordered" evidence="19">
    <location>
        <begin position="948"/>
        <end position="974"/>
    </location>
</feature>
<keyword evidence="9 18" id="KW-0378">Hydrolase</keyword>
<dbReference type="InterPro" id="IPR043181">
    <property type="entry name" value="TYMV_endopept_dom"/>
</dbReference>
<evidence type="ECO:0000259" key="22">
    <source>
        <dbReference type="PROSITE" id="PS51743"/>
    </source>
</evidence>
<proteinExistence type="inferred from homology"/>
<evidence type="ECO:0000256" key="14">
    <source>
        <dbReference type="ARBA" id="ARBA00023268"/>
    </source>
</evidence>
<dbReference type="Pfam" id="PF01443">
    <property type="entry name" value="Viral_helicase1"/>
    <property type="match status" value="1"/>
</dbReference>
<evidence type="ECO:0000256" key="7">
    <source>
        <dbReference type="ARBA" id="ARBA00022695"/>
    </source>
</evidence>
<dbReference type="RefSeq" id="NP_619756.1">
    <property type="nucleotide sequence ID" value="NC_003634.1"/>
</dbReference>
<dbReference type="InterPro" id="IPR027417">
    <property type="entry name" value="P-loop_NTPase"/>
</dbReference>
<dbReference type="MEROPS" id="C21.001"/>
<dbReference type="Pfam" id="PF00978">
    <property type="entry name" value="RdRP_2"/>
    <property type="match status" value="1"/>
</dbReference>
<keyword evidence="11" id="KW-0067">ATP-binding</keyword>
<keyword evidence="10 18" id="KW-0788">Thiol protease</keyword>
<dbReference type="Pfam" id="PF01660">
    <property type="entry name" value="Vmethyltransf"/>
    <property type="match status" value="1"/>
</dbReference>
<gene>
    <name evidence="23" type="primary">RP</name>
</gene>
<feature type="region of interest" description="Disordered" evidence="19">
    <location>
        <begin position="250"/>
        <end position="269"/>
    </location>
</feature>
<feature type="region of interest" description="Disordered" evidence="19">
    <location>
        <begin position="630"/>
        <end position="704"/>
    </location>
</feature>
<sequence length="1932" mass="217720">MSYQAALDALNSTSHRDASTNPILNSVVEPLRDSLSSYPYLIPKEDIPLILSFGIPVSGLGTDPHPHPIHKTIEIHLLFTHWRHLARLPSTVMFMKPSKFRKLQAINPNFSHLLNYRLTSADTCRYPETSTHLPTTTSCFMHDALMYYHPSQILDLFMSCEQLQTLYCSLIVPPESHFTNLSLYPSVYTYQIHGRTLHYIPESHHAGSYDQPLDALSWLKIHSIPHPSLTLSVTRLESWGPCHSLLIQRGLPPRPSLSTRPPPLPNNPIRPLTPSHLNRVSAKLACLQVTLRSPPLSYLSFMIPDCLELPQATFLRQPLRHRLIPLSVYNSLFTYTRAVRTLRTSDPAGFVRTQSNKPEHKWVTPKAWDNLQTFALLNAPIRPQVVYEFLLNPLQRLRLHLQQHWRRYLLFSSPLLSTLITLHTRALPLPIPFPIPLVKDQFYHRFIEDRFPSTIPPFHPYNKPLLITLPCQKQLHQLLNNTKLLLPALFKRNHPLSSLVPFLFSRKKPLSITLPALTSNPPVQFPHRFTSSYPNCWALRNRILPGFAPQPAFLSFSKTFLTTTQLLPLPLPLKTLLILTPQLLSLYYHVTSPLPPQQLLDNYHNSLHPDQFHLHWTLTTISVSSPTPFLPFDLPHQPPPSLSTQPPPTPRFQSPPPIPTTLSAEIPPPPNPPPTHPDSNFLPSTSTPDLPPPRTSPPIVVDPSHVAHHPYHHLTSRSLYSILDDPAYETCVRSGFVSINQSPYLPTSLFARASTSTPTPPQFNVPPSLSHLPVYSPPDPPSTQIPPTQSTLPTGALTFTPASVPLSHPPISPPTPLSLSTQPFFTDPTCTGPVTTFELLYPAAYHPDTATFQTRLRCLPPTPLPIPKNKCLLTAFSSQTHYSEESIWHTLQTLLPDSLLSNPEISTLGLSTDILTTLCYYYHLQAVVLCPNRELHFGITTSSQTITLSYEPGPPRHFSSRPRLLGSAPHSNPDSSPLVRHALRFKHNQHYLPFTSSHTHTSSLPHAKNLISNMKNGFDGVTSTLTQPHPNGPSLRDKLFTLDSLIDHSSAKSIPVIHISGFAGCGKTHPIQHLLKTRPFLHNLRLSTPTNELRSEWKRDMRPTPENIWRFSTWESLLFKHSEILVIDECYKCPRYHHLHSILADPTLQTVILLGDPLQGEYHSNNPHSTNHPLPSEVLRFASYIDCYCWWTYRLPIKTANLFHIPTFSKQPGVITTSHTHPNQSKNLVNSIPTATAMNQMGHHAITISSSQGGTYDEINTILLDRNTNLLSPNNCLVALTRSKKGFMFVGNLHLASSDFGTNYMFSQALAQRPIDLTSTFPIDLPYLPLLHDPISSRNTRLVAGLTNFNHQPKAFKPGRNTLPPHIPLSLIIDHLYTTPSRWVTLSIHAWKPTHLPPTRLPLHTDLLPTLPSDPTPSPPPKEFATPISHAYHGEYFDSLAAFFLPAHDPTVKEIALKDQTSNQFPFLDREFSLSCQPSSLIAAIHSPSQDPTLLPASIHKRLRFRLSDAPYRITAQDNILGHHLFNSLCRAYHRSPLTVDPFDPHLFAQCISINEYSQLSSKTKATIVANASRSDPDWRFTSVRIFAKAQHKVNDGSIFGSWKACQTLALMHDYIILTLGPVKKYQRIFDMKDRPPHLYLHCGHTPCQLSAWCTEHFRPTICTTNDYTAFDQSQHGEAVVWKCLKMQRLSIPQHLINLHLHLKTNVHTQFGPLTCMRLTGEPGTYDDNSDYNIAVIYSQYTMQNLPLLVSGDDSVIVGTPPISPNWPAIKDLLHLKFKTEITSSPLFCGYYLSPAGCIRNPLAHFAKLMTCVDDMSLPEKVLSYLSEVSIGHNLGDQIIQHLPPHLIQYQSACFDFFCRNSTPSQKLLLSNDPIPESKLLALVHKIKWASKAFFSEPPQAREFLVSKSSLPSFPNNPKVSELESELLHFSQ</sequence>
<dbReference type="SUPFAM" id="SSF56672">
    <property type="entry name" value="DNA/RNA polymerases"/>
    <property type="match status" value="1"/>
</dbReference>
<evidence type="ECO:0000259" key="20">
    <source>
        <dbReference type="PROSITE" id="PS50507"/>
    </source>
</evidence>
<evidence type="ECO:0000259" key="21">
    <source>
        <dbReference type="PROSITE" id="PS51657"/>
    </source>
</evidence>
<organismHost>
    <name type="scientific">Physalis heterophylla</name>
    <dbReference type="NCBI Taxonomy" id="304155"/>
</organismHost>
<dbReference type="PROSITE" id="PS51738">
    <property type="entry name" value="PEPTIDASE_C21"/>
    <property type="match status" value="1"/>
</dbReference>
<evidence type="ECO:0000256" key="13">
    <source>
        <dbReference type="ARBA" id="ARBA00022953"/>
    </source>
</evidence>
<evidence type="ECO:0000256" key="3">
    <source>
        <dbReference type="ARBA" id="ARBA00022603"/>
    </source>
</evidence>
<evidence type="ECO:0000313" key="24">
    <source>
        <dbReference type="Proteomes" id="UP000204435"/>
    </source>
</evidence>
<keyword evidence="1" id="KW-0696">RNA-directed RNA polymerase</keyword>
<evidence type="ECO:0000256" key="11">
    <source>
        <dbReference type="ARBA" id="ARBA00022840"/>
    </source>
</evidence>
<dbReference type="GO" id="GO:0039648">
    <property type="term" value="P:symbiont-mediated perturbation of host ubiquitin-like protein modification"/>
    <property type="evidence" value="ECO:0007669"/>
    <property type="project" value="UniProtKB-KW"/>
</dbReference>
<keyword evidence="4" id="KW-1130">Modulation of host ubiquitin pathway by virus</keyword>
<dbReference type="GO" id="GO:0003968">
    <property type="term" value="F:RNA-directed RNA polymerase activity"/>
    <property type="evidence" value="ECO:0007669"/>
    <property type="project" value="UniProtKB-KW"/>
</dbReference>
<feature type="region of interest" description="Disordered" evidence="19">
    <location>
        <begin position="754"/>
        <end position="786"/>
    </location>
</feature>
<feature type="compositionally biased region" description="Pro residues" evidence="19">
    <location>
        <begin position="636"/>
        <end position="659"/>
    </location>
</feature>
<dbReference type="Gene3D" id="3.90.70.100">
    <property type="match status" value="1"/>
</dbReference>
<evidence type="ECO:0000256" key="10">
    <source>
        <dbReference type="ARBA" id="ARBA00022807"/>
    </source>
</evidence>
<evidence type="ECO:0000256" key="15">
    <source>
        <dbReference type="ARBA" id="ARBA00045135"/>
    </source>
</evidence>
<evidence type="ECO:0000256" key="2">
    <source>
        <dbReference type="ARBA" id="ARBA00022581"/>
    </source>
</evidence>
<reference evidence="23 24" key="1">
    <citation type="submission" date="1998-01" db="EMBL/GenBank/DDBJ databases">
        <title>Genomic sequence of Physalis mottle virus and its evolutionary relationship with other tymoviruses.</title>
        <authorList>
            <person name="Ranjith-Kumar C.T."/>
            <person name="Gopinath K."/>
            <person name="Jacob A.N.K."/>
            <person name="Srividhya V."/>
            <person name="Elango P."/>
            <person name="Savithri H.S."/>
        </authorList>
    </citation>
    <scope>NUCLEOTIDE SEQUENCE [LARGE SCALE GENOMIC DNA]</scope>
</reference>
<evidence type="ECO:0000256" key="12">
    <source>
        <dbReference type="ARBA" id="ARBA00022876"/>
    </source>
</evidence>
<evidence type="ECO:0000256" key="9">
    <source>
        <dbReference type="ARBA" id="ARBA00022801"/>
    </source>
</evidence>
<keyword evidence="2" id="KW-0945">Host-virus interaction</keyword>
<feature type="compositionally biased region" description="Pro residues" evidence="19">
    <location>
        <begin position="775"/>
        <end position="784"/>
    </location>
</feature>
<dbReference type="GO" id="GO:0006351">
    <property type="term" value="P:DNA-templated transcription"/>
    <property type="evidence" value="ECO:0007669"/>
    <property type="project" value="InterPro"/>
</dbReference>
<keyword evidence="7" id="KW-0548">Nucleotidyltransferase</keyword>
<dbReference type="GO" id="GO:0005524">
    <property type="term" value="F:ATP binding"/>
    <property type="evidence" value="ECO:0007669"/>
    <property type="project" value="UniProtKB-KW"/>
</dbReference>
<dbReference type="InterPro" id="IPR001788">
    <property type="entry name" value="RNA-dep_RNA_pol_alsuvir"/>
</dbReference>
<dbReference type="PROSITE" id="PS50507">
    <property type="entry name" value="RDRP_SSRNA_POS"/>
    <property type="match status" value="1"/>
</dbReference>
<dbReference type="InterPro" id="IPR008043">
    <property type="entry name" value="Peptidase_C21"/>
</dbReference>
<protein>
    <recommendedName>
        <fullName evidence="17">Non-structural replication polyprotein</fullName>
    </recommendedName>
</protein>
<evidence type="ECO:0000256" key="6">
    <source>
        <dbReference type="ARBA" id="ARBA00022679"/>
    </source>
</evidence>
<dbReference type="CDD" id="cd23247">
    <property type="entry name" value="Tymoviridae_RdRp"/>
    <property type="match status" value="1"/>
</dbReference>
<dbReference type="PROSITE" id="PS51743">
    <property type="entry name" value="ALPHAVIRUS_MT"/>
    <property type="match status" value="1"/>
</dbReference>
<dbReference type="Proteomes" id="UP000204435">
    <property type="component" value="Segment"/>
</dbReference>
<evidence type="ECO:0000256" key="4">
    <source>
        <dbReference type="ARBA" id="ARBA00022662"/>
    </source>
</evidence>
<dbReference type="Pfam" id="PF05381">
    <property type="entry name" value="Peptidase_C21"/>
    <property type="match status" value="1"/>
</dbReference>
<evidence type="ECO:0000256" key="1">
    <source>
        <dbReference type="ARBA" id="ARBA00022484"/>
    </source>
</evidence>
<feature type="domain" description="Alphavirus-like MT" evidence="22">
    <location>
        <begin position="58"/>
        <end position="219"/>
    </location>
</feature>
<evidence type="ECO:0000256" key="19">
    <source>
        <dbReference type="SAM" id="MobiDB-lite"/>
    </source>
</evidence>
<comment type="function">
    <text evidence="15">RNA-directed RNA polymerase is responsible for the replication and transcription of the genome.</text>
</comment>
<dbReference type="GO" id="GO:0032259">
    <property type="term" value="P:methylation"/>
    <property type="evidence" value="ECO:0007669"/>
    <property type="project" value="UniProtKB-KW"/>
</dbReference>
<evidence type="ECO:0000256" key="16">
    <source>
        <dbReference type="ARBA" id="ARBA00046330"/>
    </source>
</evidence>
<accession>O91260</accession>
<keyword evidence="13" id="KW-0693">Viral RNA replication</keyword>
<dbReference type="GO" id="GO:0016556">
    <property type="term" value="P:mRNA modification"/>
    <property type="evidence" value="ECO:0007669"/>
    <property type="project" value="InterPro"/>
</dbReference>
<dbReference type="SUPFAM" id="SSF52540">
    <property type="entry name" value="P-loop containing nucleoside triphosphate hydrolases"/>
    <property type="match status" value="2"/>
</dbReference>
<dbReference type="Gene3D" id="3.40.50.300">
    <property type="entry name" value="P-loop containing nucleotide triphosphate hydrolases"/>
    <property type="match status" value="2"/>
</dbReference>
<keyword evidence="8" id="KW-0547">Nucleotide-binding</keyword>
<keyword evidence="5 18" id="KW-0645">Protease</keyword>
<dbReference type="InterPro" id="IPR002588">
    <property type="entry name" value="Alphavirus-like_MT_dom"/>
</dbReference>
<keyword evidence="14" id="KW-0511">Multifunctional enzyme</keyword>
<feature type="compositionally biased region" description="Pro residues" evidence="19">
    <location>
        <begin position="252"/>
        <end position="268"/>
    </location>
</feature>
<dbReference type="GO" id="GO:0003723">
    <property type="term" value="F:RNA binding"/>
    <property type="evidence" value="ECO:0007669"/>
    <property type="project" value="InterPro"/>
</dbReference>
<keyword evidence="3" id="KW-0489">Methyltransferase</keyword>
<dbReference type="GO" id="GO:0004197">
    <property type="term" value="F:cysteine-type endopeptidase activity"/>
    <property type="evidence" value="ECO:0007669"/>
    <property type="project" value="UniProtKB-UniRule"/>
</dbReference>
<dbReference type="EMBL" id="Y16104">
    <property type="protein sequence ID" value="CAA76071.1"/>
    <property type="molecule type" value="Genomic_DNA"/>
</dbReference>
<dbReference type="GeneID" id="940244"/>
<organism evidence="23 24">
    <name type="scientific">Physalis mottle virus</name>
    <name type="common">PhMV</name>
    <name type="synonym">Belladonna mottle virus-Iowa</name>
    <dbReference type="NCBI Taxonomy" id="72539"/>
    <lineage>
        <taxon>Viruses</taxon>
        <taxon>Riboviria</taxon>
        <taxon>Orthornavirae</taxon>
        <taxon>Kitrinoviricota</taxon>
        <taxon>Alsuviricetes</taxon>
        <taxon>Tymovirales</taxon>
        <taxon>Tymoviridae</taxon>
        <taxon>Tymovirus</taxon>
        <taxon>Tymovirus physalis</taxon>
    </lineage>
</organism>